<dbReference type="EMBL" id="CAJVQC010109208">
    <property type="protein sequence ID" value="CAG8834467.1"/>
    <property type="molecule type" value="Genomic_DNA"/>
</dbReference>
<evidence type="ECO:0000313" key="1">
    <source>
        <dbReference type="EMBL" id="CAG8834467.1"/>
    </source>
</evidence>
<protein>
    <submittedName>
        <fullName evidence="1">363_t:CDS:1</fullName>
    </submittedName>
</protein>
<reference evidence="1" key="1">
    <citation type="submission" date="2021-06" db="EMBL/GenBank/DDBJ databases">
        <authorList>
            <person name="Kallberg Y."/>
            <person name="Tangrot J."/>
            <person name="Rosling A."/>
        </authorList>
    </citation>
    <scope>NUCLEOTIDE SEQUENCE</scope>
    <source>
        <strain evidence="1">MA461A</strain>
    </source>
</reference>
<sequence length="74" mass="8113">MFRPFHKTTTRTSAFLRTSNFSTSLPGLGRGGSGPISLGGKTFTFGEQLQLKQGRESQLKQGRESSQKKTIPQP</sequence>
<keyword evidence="2" id="KW-1185">Reference proteome</keyword>
<accession>A0ACA9SCV3</accession>
<proteinExistence type="predicted"/>
<dbReference type="Proteomes" id="UP000789920">
    <property type="component" value="Unassembled WGS sequence"/>
</dbReference>
<feature type="non-terminal residue" evidence="1">
    <location>
        <position position="74"/>
    </location>
</feature>
<comment type="caution">
    <text evidence="1">The sequence shown here is derived from an EMBL/GenBank/DDBJ whole genome shotgun (WGS) entry which is preliminary data.</text>
</comment>
<name>A0ACA9SCV3_9GLOM</name>
<gene>
    <name evidence="1" type="ORF">RPERSI_LOCUS29207</name>
</gene>
<organism evidence="1 2">
    <name type="scientific">Racocetra persica</name>
    <dbReference type="NCBI Taxonomy" id="160502"/>
    <lineage>
        <taxon>Eukaryota</taxon>
        <taxon>Fungi</taxon>
        <taxon>Fungi incertae sedis</taxon>
        <taxon>Mucoromycota</taxon>
        <taxon>Glomeromycotina</taxon>
        <taxon>Glomeromycetes</taxon>
        <taxon>Diversisporales</taxon>
        <taxon>Gigasporaceae</taxon>
        <taxon>Racocetra</taxon>
    </lineage>
</organism>
<evidence type="ECO:0000313" key="2">
    <source>
        <dbReference type="Proteomes" id="UP000789920"/>
    </source>
</evidence>